<evidence type="ECO:0000313" key="1">
    <source>
        <dbReference type="EMBL" id="SIQ46256.1"/>
    </source>
</evidence>
<name>A0A9X8WIR0_9CORY</name>
<protein>
    <submittedName>
        <fullName evidence="1">Uncharacterized protein</fullName>
    </submittedName>
</protein>
<reference evidence="1 2" key="1">
    <citation type="submission" date="2017-01" db="EMBL/GenBank/DDBJ databases">
        <authorList>
            <person name="Varghese N."/>
            <person name="Submissions S."/>
        </authorList>
    </citation>
    <scope>NUCLEOTIDE SEQUENCE [LARGE SCALE GENOMIC DNA]</scope>
    <source>
        <strain evidence="1 2">DSM 44280</strain>
    </source>
</reference>
<sequence>MLSSTLDIVGDLISMLVWFINGIQTGNPAWNFGIGF</sequence>
<evidence type="ECO:0000313" key="2">
    <source>
        <dbReference type="Proteomes" id="UP000185547"/>
    </source>
</evidence>
<accession>A0A9X8WIR0</accession>
<comment type="caution">
    <text evidence="1">The sequence shown here is derived from an EMBL/GenBank/DDBJ whole genome shotgun (WGS) entry which is preliminary data.</text>
</comment>
<keyword evidence="2" id="KW-1185">Reference proteome</keyword>
<dbReference type="EMBL" id="FTMH01000015">
    <property type="protein sequence ID" value="SIQ46256.1"/>
    <property type="molecule type" value="Genomic_DNA"/>
</dbReference>
<gene>
    <name evidence="1" type="ORF">SAMN05421802_11517</name>
</gene>
<proteinExistence type="predicted"/>
<organism evidence="1 2">
    <name type="scientific">Corynebacterium afermentans</name>
    <dbReference type="NCBI Taxonomy" id="38286"/>
    <lineage>
        <taxon>Bacteria</taxon>
        <taxon>Bacillati</taxon>
        <taxon>Actinomycetota</taxon>
        <taxon>Actinomycetes</taxon>
        <taxon>Mycobacteriales</taxon>
        <taxon>Corynebacteriaceae</taxon>
        <taxon>Corynebacterium</taxon>
    </lineage>
</organism>
<dbReference type="Proteomes" id="UP000185547">
    <property type="component" value="Unassembled WGS sequence"/>
</dbReference>
<dbReference type="AlphaFoldDB" id="A0A9X8WIR0"/>